<evidence type="ECO:0000313" key="3">
    <source>
        <dbReference type="Proteomes" id="UP000063919"/>
    </source>
</evidence>
<evidence type="ECO:0000256" key="1">
    <source>
        <dbReference type="SAM" id="Phobius"/>
    </source>
</evidence>
<keyword evidence="3" id="KW-1185">Reference proteome</keyword>
<keyword evidence="1" id="KW-0472">Membrane</keyword>
<dbReference type="STRING" id="362837.SCANT_v1c05880"/>
<dbReference type="PATRIC" id="fig|362837.3.peg.601"/>
<feature type="transmembrane region" description="Helical" evidence="1">
    <location>
        <begin position="177"/>
        <end position="195"/>
    </location>
</feature>
<feature type="transmembrane region" description="Helical" evidence="1">
    <location>
        <begin position="26"/>
        <end position="44"/>
    </location>
</feature>
<proteinExistence type="predicted"/>
<keyword evidence="1" id="KW-0812">Transmembrane</keyword>
<dbReference type="Proteomes" id="UP000063919">
    <property type="component" value="Chromosome"/>
</dbReference>
<reference evidence="2 3" key="1">
    <citation type="journal article" date="2015" name="Genome Announc.">
        <title>Complete Genome Sequence of Spiroplasma cantharicola CC-1T (DSM 21588), a Bacterium Isolated from Soldier Beetle (Cantharis carolinus).</title>
        <authorList>
            <person name="Lo W.S."/>
            <person name="Liu P.Y."/>
            <person name="Kuo C.H."/>
        </authorList>
    </citation>
    <scope>NUCLEOTIDE SEQUENCE [LARGE SCALE GENOMIC DNA]</scope>
    <source>
        <strain evidence="2 3">CC-1</strain>
    </source>
</reference>
<sequence length="580" mass="69022">MNNGYLNFKMIFNLNFIFFLRQWKTLLFSLIFLIINLIFQIVLINLKNEFIDASSTAILILSNLFNYLFIGIFSIILTSTLFKSSTTLNILNMEQRHGINKNIMFFTRILFILAFLYLLIIINLITSLFFLIGNEDTNRTYYYYVIKPYLILLFITIFYVSFSVLIFSYFKKNSASIINSFLVFILSFSGLFNYIGKQIISSSPVDDVKRMSEVNVKINMGYEFYEQYKNDEYFKDIFIAPNFAKNIWNASGEQKINLATFFHEYGNTLDPETARFYKMGQILNVKSDETTEEILQDDLIINDGNKILGSFAFDTYEVLKDWKSPYNLEMMPMNIKNSNKINFDTKYFIKELKKDNKYWNKYSDLILFLNKRKLFFFQYGRYMNLYFKNNIGSDFGEWESSNKTEKQLKVNEFYKNAPEYLLFSQMLFTYWAYSMKIPLNSNKIYTENYFGESFTFENYNKIFIKNNVESFLNIFTFNSFLNEVNIDNNFNSDYISNIGPMNNYKTLKSRFDLKNVKEDIDRVQNDETSQLSTDSSIFDQGIKPKEKGIFLIIYIYLFYIILDVIFIFFANRKFKKNIYS</sequence>
<name>A0A0M3SJC5_9MOLU</name>
<protein>
    <submittedName>
        <fullName evidence="2">Uncharacterized protein</fullName>
    </submittedName>
</protein>
<feature type="transmembrane region" description="Helical" evidence="1">
    <location>
        <begin position="548"/>
        <end position="570"/>
    </location>
</feature>
<organism evidence="2 3">
    <name type="scientific">Spiroplasma cantharicola</name>
    <dbReference type="NCBI Taxonomy" id="362837"/>
    <lineage>
        <taxon>Bacteria</taxon>
        <taxon>Bacillati</taxon>
        <taxon>Mycoplasmatota</taxon>
        <taxon>Mollicutes</taxon>
        <taxon>Entomoplasmatales</taxon>
        <taxon>Spiroplasmataceae</taxon>
        <taxon>Spiroplasma</taxon>
    </lineage>
</organism>
<keyword evidence="1" id="KW-1133">Transmembrane helix</keyword>
<feature type="transmembrane region" description="Helical" evidence="1">
    <location>
        <begin position="64"/>
        <end position="82"/>
    </location>
</feature>
<dbReference type="EMBL" id="CP012622">
    <property type="protein sequence ID" value="ALD66494.1"/>
    <property type="molecule type" value="Genomic_DNA"/>
</dbReference>
<feature type="transmembrane region" description="Helical" evidence="1">
    <location>
        <begin position="103"/>
        <end position="129"/>
    </location>
</feature>
<gene>
    <name evidence="2" type="ORF">SCANT_v1c05880</name>
</gene>
<dbReference type="KEGG" id="scj:SCANT_v1c05880"/>
<evidence type="ECO:0000313" key="2">
    <source>
        <dbReference type="EMBL" id="ALD66494.1"/>
    </source>
</evidence>
<feature type="transmembrane region" description="Helical" evidence="1">
    <location>
        <begin position="149"/>
        <end position="170"/>
    </location>
</feature>
<accession>A0A0M3SJC5</accession>
<dbReference type="AlphaFoldDB" id="A0A0M3SJC5"/>